<dbReference type="Pfam" id="PF01266">
    <property type="entry name" value="DAO"/>
    <property type="match status" value="1"/>
</dbReference>
<name>A0A5M6DI02_9BACT</name>
<dbReference type="GO" id="GO:0005737">
    <property type="term" value="C:cytoplasm"/>
    <property type="evidence" value="ECO:0007669"/>
    <property type="project" value="TreeGrafter"/>
</dbReference>
<dbReference type="PANTHER" id="PTHR43104">
    <property type="entry name" value="L-2-HYDROXYGLUTARATE DEHYDROGENASE, MITOCHONDRIAL"/>
    <property type="match status" value="1"/>
</dbReference>
<keyword evidence="8" id="KW-1185">Reference proteome</keyword>
<dbReference type="NCBIfam" id="NF008726">
    <property type="entry name" value="PRK11728.1"/>
    <property type="match status" value="1"/>
</dbReference>
<dbReference type="GO" id="GO:0047545">
    <property type="term" value="F:(S)-2-hydroxyglutarate dehydrogenase activity"/>
    <property type="evidence" value="ECO:0007669"/>
    <property type="project" value="TreeGrafter"/>
</dbReference>
<evidence type="ECO:0000256" key="2">
    <source>
        <dbReference type="ARBA" id="ARBA00022630"/>
    </source>
</evidence>
<accession>A0A5M6DI02</accession>
<dbReference type="PANTHER" id="PTHR43104:SF2">
    <property type="entry name" value="L-2-HYDROXYGLUTARATE DEHYDROGENASE, MITOCHONDRIAL"/>
    <property type="match status" value="1"/>
</dbReference>
<feature type="domain" description="FAD dependent oxidoreductase" evidence="6">
    <location>
        <begin position="9"/>
        <end position="397"/>
    </location>
</feature>
<comment type="caution">
    <text evidence="7">The sequence shown here is derived from an EMBL/GenBank/DDBJ whole genome shotgun (WGS) entry which is preliminary data.</text>
</comment>
<comment type="similarity">
    <text evidence="5">Belongs to the L2HGDH family.</text>
</comment>
<dbReference type="SUPFAM" id="SSF51905">
    <property type="entry name" value="FAD/NAD(P)-binding domain"/>
    <property type="match status" value="1"/>
</dbReference>
<dbReference type="Gene3D" id="3.50.50.60">
    <property type="entry name" value="FAD/NAD(P)-binding domain"/>
    <property type="match status" value="1"/>
</dbReference>
<evidence type="ECO:0000256" key="1">
    <source>
        <dbReference type="ARBA" id="ARBA00001974"/>
    </source>
</evidence>
<dbReference type="EC" id="1.1.3.-" evidence="7"/>
<proteinExistence type="inferred from homology"/>
<keyword evidence="2" id="KW-0285">Flavoprotein</keyword>
<keyword evidence="4 7" id="KW-0560">Oxidoreductase</keyword>
<sequence>MATENFHSDFLVIGGGIIGLATAWKLQRRFPDCTVAVLEAEREVAHHQSGRNSGVIHSGIYYKPGSQKALTCRDGKTQLEAFCQQYNVPWERCGKVVVATSESELQSLDAIAQRGTQNGVAMERLDSDQLRQREPAAAGIAALLVPETGIVDYPQVCRQLAEQINRGRGVVRLDSRAVAIKIKSESVRVTDTRNRTHDAGLLINCGGLHSDQICRLCGLAPGVRIVPFRGEYYELKPERENLVRHLIYPVPDPSFPFLGVHFTRMIGGGVECGPNAVLALAREGYGWSKINVSELWGTLRYAGFRRLARKHWRMGLGEMHRSLSKSAFVTALQKLLPSVTTDDLVRGRAGVRAQAVASDGRLVDDFLVHKAEAAIHVLNAPSPAATASLAIADAILDRIGTS</sequence>
<dbReference type="InterPro" id="IPR036188">
    <property type="entry name" value="FAD/NAD-bd_sf"/>
</dbReference>
<dbReference type="AlphaFoldDB" id="A0A5M6DI02"/>
<evidence type="ECO:0000256" key="4">
    <source>
        <dbReference type="ARBA" id="ARBA00023002"/>
    </source>
</evidence>
<gene>
    <name evidence="7" type="primary">lhgO</name>
    <name evidence="7" type="ORF">FYK55_01850</name>
</gene>
<organism evidence="7 8">
    <name type="scientific">Roseiconus nitratireducens</name>
    <dbReference type="NCBI Taxonomy" id="2605748"/>
    <lineage>
        <taxon>Bacteria</taxon>
        <taxon>Pseudomonadati</taxon>
        <taxon>Planctomycetota</taxon>
        <taxon>Planctomycetia</taxon>
        <taxon>Pirellulales</taxon>
        <taxon>Pirellulaceae</taxon>
        <taxon>Roseiconus</taxon>
    </lineage>
</organism>
<comment type="cofactor">
    <cofactor evidence="1">
        <name>FAD</name>
        <dbReference type="ChEBI" id="CHEBI:57692"/>
    </cofactor>
</comment>
<dbReference type="RefSeq" id="WP_150074285.1">
    <property type="nucleotide sequence ID" value="NZ_VWOX01000001.1"/>
</dbReference>
<evidence type="ECO:0000313" key="8">
    <source>
        <dbReference type="Proteomes" id="UP000324479"/>
    </source>
</evidence>
<dbReference type="Gene3D" id="3.30.9.10">
    <property type="entry name" value="D-Amino Acid Oxidase, subunit A, domain 2"/>
    <property type="match status" value="1"/>
</dbReference>
<evidence type="ECO:0000256" key="3">
    <source>
        <dbReference type="ARBA" id="ARBA00022827"/>
    </source>
</evidence>
<reference evidence="7 8" key="1">
    <citation type="submission" date="2019-08" db="EMBL/GenBank/DDBJ databases">
        <authorList>
            <person name="Dhanesh K."/>
            <person name="Kumar G."/>
            <person name="Sasikala C."/>
            <person name="Venkata Ramana C."/>
        </authorList>
    </citation>
    <scope>NUCLEOTIDE SEQUENCE [LARGE SCALE GENOMIC DNA]</scope>
    <source>
        <strain evidence="7 8">JC645</strain>
    </source>
</reference>
<dbReference type="EMBL" id="VWOX01000001">
    <property type="protein sequence ID" value="KAA5547174.1"/>
    <property type="molecule type" value="Genomic_DNA"/>
</dbReference>
<evidence type="ECO:0000259" key="6">
    <source>
        <dbReference type="Pfam" id="PF01266"/>
    </source>
</evidence>
<dbReference type="InterPro" id="IPR006076">
    <property type="entry name" value="FAD-dep_OxRdtase"/>
</dbReference>
<dbReference type="Proteomes" id="UP000324479">
    <property type="component" value="Unassembled WGS sequence"/>
</dbReference>
<evidence type="ECO:0000313" key="7">
    <source>
        <dbReference type="EMBL" id="KAA5547174.1"/>
    </source>
</evidence>
<keyword evidence="3" id="KW-0274">FAD</keyword>
<protein>
    <submittedName>
        <fullName evidence="7">L-2-hydroxyglutarate oxidase</fullName>
        <ecNumber evidence="7">1.1.3.-</ecNumber>
    </submittedName>
</protein>
<evidence type="ECO:0000256" key="5">
    <source>
        <dbReference type="ARBA" id="ARBA00037941"/>
    </source>
</evidence>